<dbReference type="GO" id="GO:0000287">
    <property type="term" value="F:magnesium ion binding"/>
    <property type="evidence" value="ECO:0007669"/>
    <property type="project" value="UniProtKB-UniRule"/>
</dbReference>
<accession>A0A8D5JRT8</accession>
<gene>
    <name evidence="8 9" type="primary">bioD</name>
    <name evidence="9" type="ORF">ZMTM_20550</name>
</gene>
<feature type="binding site" evidence="8">
    <location>
        <position position="55"/>
    </location>
    <ligand>
        <name>ATP</name>
        <dbReference type="ChEBI" id="CHEBI:30616"/>
    </ligand>
</feature>
<comment type="similarity">
    <text evidence="8">Belongs to the dethiobiotin synthetase family.</text>
</comment>
<evidence type="ECO:0000256" key="6">
    <source>
        <dbReference type="ARBA" id="ARBA00022840"/>
    </source>
</evidence>
<keyword evidence="10" id="KW-1185">Reference proteome</keyword>
<keyword evidence="6 8" id="KW-0067">ATP-binding</keyword>
<dbReference type="RefSeq" id="WP_221763849.1">
    <property type="nucleotide sequence ID" value="NZ_AP024110.1"/>
</dbReference>
<keyword evidence="1 8" id="KW-0963">Cytoplasm</keyword>
<dbReference type="Gene3D" id="3.40.50.300">
    <property type="entry name" value="P-loop containing nucleotide triphosphate hydrolases"/>
    <property type="match status" value="1"/>
</dbReference>
<dbReference type="GO" id="GO:0004141">
    <property type="term" value="F:dethiobiotin synthase activity"/>
    <property type="evidence" value="ECO:0007669"/>
    <property type="project" value="UniProtKB-UniRule"/>
</dbReference>
<name>A0A8D5JRT8_9PROT</name>
<evidence type="ECO:0000256" key="4">
    <source>
        <dbReference type="ARBA" id="ARBA00022741"/>
    </source>
</evidence>
<dbReference type="AlphaFoldDB" id="A0A8D5JRT8"/>
<feature type="binding site" evidence="8">
    <location>
        <position position="17"/>
    </location>
    <ligand>
        <name>Mg(2+)</name>
        <dbReference type="ChEBI" id="CHEBI:18420"/>
    </ligand>
</feature>
<evidence type="ECO:0000313" key="9">
    <source>
        <dbReference type="EMBL" id="BCM25796.1"/>
    </source>
</evidence>
<feature type="binding site" evidence="8">
    <location>
        <begin position="176"/>
        <end position="177"/>
    </location>
    <ligand>
        <name>ATP</name>
        <dbReference type="ChEBI" id="CHEBI:30616"/>
    </ligand>
</feature>
<keyword evidence="2 8" id="KW-0436">Ligase</keyword>
<comment type="function">
    <text evidence="8">Catalyzes a mechanistically unusual reaction, the ATP-dependent insertion of CO2 between the N7 and N8 nitrogen atoms of 7,8-diaminopelargonic acid (DAPA, also called 7,8-diammoniononanoate) to form a ureido ring.</text>
</comment>
<dbReference type="UniPathway" id="UPA00078">
    <property type="reaction ID" value="UER00161"/>
</dbReference>
<evidence type="ECO:0000256" key="8">
    <source>
        <dbReference type="HAMAP-Rule" id="MF_00336"/>
    </source>
</evidence>
<dbReference type="SUPFAM" id="SSF52540">
    <property type="entry name" value="P-loop containing nucleoside triphosphate hydrolases"/>
    <property type="match status" value="1"/>
</dbReference>
<comment type="catalytic activity">
    <reaction evidence="8">
        <text>(7R,8S)-7,8-diammoniononanoate + CO2 + ATP = (4R,5S)-dethiobiotin + ADP + phosphate + 3 H(+)</text>
        <dbReference type="Rhea" id="RHEA:15805"/>
        <dbReference type="ChEBI" id="CHEBI:15378"/>
        <dbReference type="ChEBI" id="CHEBI:16526"/>
        <dbReference type="ChEBI" id="CHEBI:30616"/>
        <dbReference type="ChEBI" id="CHEBI:43474"/>
        <dbReference type="ChEBI" id="CHEBI:149469"/>
        <dbReference type="ChEBI" id="CHEBI:149473"/>
        <dbReference type="ChEBI" id="CHEBI:456216"/>
        <dbReference type="EC" id="6.3.3.3"/>
    </reaction>
</comment>
<feature type="active site" evidence="8">
    <location>
        <position position="38"/>
    </location>
</feature>
<dbReference type="PIRSF" id="PIRSF006755">
    <property type="entry name" value="DTB_synth"/>
    <property type="match status" value="1"/>
</dbReference>
<dbReference type="GO" id="GO:0005524">
    <property type="term" value="F:ATP binding"/>
    <property type="evidence" value="ECO:0007669"/>
    <property type="project" value="UniProtKB-UniRule"/>
</dbReference>
<dbReference type="GO" id="GO:0009102">
    <property type="term" value="P:biotin biosynthetic process"/>
    <property type="evidence" value="ECO:0007669"/>
    <property type="project" value="UniProtKB-UniRule"/>
</dbReference>
<evidence type="ECO:0000256" key="5">
    <source>
        <dbReference type="ARBA" id="ARBA00022756"/>
    </source>
</evidence>
<dbReference type="FunFam" id="3.40.50.300:FF:000292">
    <property type="entry name" value="ATP-dependent dethiobiotin synthetase BioD"/>
    <property type="match status" value="1"/>
</dbReference>
<feature type="binding site" evidence="8">
    <location>
        <position position="55"/>
    </location>
    <ligand>
        <name>Mg(2+)</name>
        <dbReference type="ChEBI" id="CHEBI:18420"/>
    </ligand>
</feature>
<dbReference type="GO" id="GO:0005829">
    <property type="term" value="C:cytosol"/>
    <property type="evidence" value="ECO:0007669"/>
    <property type="project" value="TreeGrafter"/>
</dbReference>
<dbReference type="Pfam" id="PF13500">
    <property type="entry name" value="AAA_26"/>
    <property type="match status" value="1"/>
</dbReference>
<comment type="cofactor">
    <cofactor evidence="8">
        <name>Mg(2+)</name>
        <dbReference type="ChEBI" id="CHEBI:18420"/>
    </cofactor>
</comment>
<comment type="pathway">
    <text evidence="8">Cofactor biosynthesis; biotin biosynthesis; biotin from 7,8-diaminononanoate: step 1/2.</text>
</comment>
<proteinExistence type="inferred from homology"/>
<dbReference type="EMBL" id="AP024110">
    <property type="protein sequence ID" value="BCM25796.1"/>
    <property type="molecule type" value="Genomic_DNA"/>
</dbReference>
<feature type="binding site" evidence="8">
    <location>
        <begin position="116"/>
        <end position="119"/>
    </location>
    <ligand>
        <name>ATP</name>
        <dbReference type="ChEBI" id="CHEBI:30616"/>
    </ligand>
</feature>
<evidence type="ECO:0000256" key="2">
    <source>
        <dbReference type="ARBA" id="ARBA00022598"/>
    </source>
</evidence>
<evidence type="ECO:0000256" key="7">
    <source>
        <dbReference type="ARBA" id="ARBA00022842"/>
    </source>
</evidence>
<reference evidence="9" key="1">
    <citation type="journal article" date="2021" name="Arch. Microbiol.">
        <title>Methyloradius palustris gen. nov., sp. nov., a methanol-oxidizing bacterium isolated from snow.</title>
        <authorList>
            <person name="Miyadera T."/>
            <person name="Kojima H."/>
            <person name="Fukui M."/>
        </authorList>
    </citation>
    <scope>NUCLEOTIDE SEQUENCE</scope>
    <source>
        <strain evidence="9">Zm11</strain>
    </source>
</reference>
<keyword evidence="3 8" id="KW-0479">Metal-binding</keyword>
<comment type="subcellular location">
    <subcellularLocation>
        <location evidence="8">Cytoplasm</location>
    </subcellularLocation>
</comment>
<dbReference type="HAMAP" id="MF_00336">
    <property type="entry name" value="BioD"/>
    <property type="match status" value="1"/>
</dbReference>
<dbReference type="PANTHER" id="PTHR43210">
    <property type="entry name" value="DETHIOBIOTIN SYNTHETASE"/>
    <property type="match status" value="1"/>
</dbReference>
<dbReference type="InterPro" id="IPR004472">
    <property type="entry name" value="DTB_synth_BioD"/>
</dbReference>
<feature type="binding site" evidence="8">
    <location>
        <begin position="205"/>
        <end position="207"/>
    </location>
    <ligand>
        <name>ATP</name>
        <dbReference type="ChEBI" id="CHEBI:30616"/>
    </ligand>
</feature>
<dbReference type="Proteomes" id="UP000826722">
    <property type="component" value="Chromosome"/>
</dbReference>
<feature type="binding site" evidence="8">
    <location>
        <begin position="13"/>
        <end position="18"/>
    </location>
    <ligand>
        <name>ATP</name>
        <dbReference type="ChEBI" id="CHEBI:30616"/>
    </ligand>
</feature>
<dbReference type="NCBIfam" id="TIGR00347">
    <property type="entry name" value="bioD"/>
    <property type="match status" value="1"/>
</dbReference>
<sequence>MKQAYFVTGTDTGVGKTLIASALVYQFAQQDLKSLGMKPIAAGCELVDGNFVNEDVTQLIAASNVQAPVKLVNPYAFAPPIAPHIAAQQAGATISLDVIADAFMQLSALADVVIVEGAGGFCVPLDDHATMADLAVKLNIPVILVVGMRLGCINHALLTVEAIQSRGLKLAGWVANQLDPDMPVFEENIATLKLQIKSPYLGMVPWSPQPLHQNTPALISKLPI</sequence>
<dbReference type="InterPro" id="IPR027417">
    <property type="entry name" value="P-loop_NTPase"/>
</dbReference>
<feature type="binding site" evidence="8">
    <location>
        <position position="116"/>
    </location>
    <ligand>
        <name>Mg(2+)</name>
        <dbReference type="ChEBI" id="CHEBI:18420"/>
    </ligand>
</feature>
<comment type="caution">
    <text evidence="8">Lacks conserved residue(s) required for the propagation of feature annotation.</text>
</comment>
<comment type="subunit">
    <text evidence="8">Homodimer.</text>
</comment>
<evidence type="ECO:0000313" key="10">
    <source>
        <dbReference type="Proteomes" id="UP000826722"/>
    </source>
</evidence>
<dbReference type="CDD" id="cd03109">
    <property type="entry name" value="DTBS"/>
    <property type="match status" value="1"/>
</dbReference>
<keyword evidence="7 8" id="KW-0460">Magnesium</keyword>
<dbReference type="PANTHER" id="PTHR43210:SF5">
    <property type="entry name" value="DETHIOBIOTIN SYNTHETASE"/>
    <property type="match status" value="1"/>
</dbReference>
<dbReference type="EC" id="6.3.3.3" evidence="8"/>
<keyword evidence="5 8" id="KW-0093">Biotin biosynthesis</keyword>
<protein>
    <recommendedName>
        <fullName evidence="8">ATP-dependent dethiobiotin synthetase BioD</fullName>
        <ecNumber evidence="8">6.3.3.3</ecNumber>
    </recommendedName>
    <alternativeName>
        <fullName evidence="8">DTB synthetase</fullName>
        <shortName evidence="8">DTBS</shortName>
    </alternativeName>
    <alternativeName>
        <fullName evidence="8">Dethiobiotin synthase</fullName>
    </alternativeName>
</protein>
<keyword evidence="4 8" id="KW-0547">Nucleotide-binding</keyword>
<dbReference type="GO" id="GO:0042803">
    <property type="term" value="F:protein homodimerization activity"/>
    <property type="evidence" value="ECO:0007669"/>
    <property type="project" value="UniProtKB-ARBA"/>
</dbReference>
<dbReference type="KEGG" id="mpau:ZMTM_20550"/>
<organism evidence="9 10">
    <name type="scientific">Methyloradius palustris</name>
    <dbReference type="NCBI Taxonomy" id="2778876"/>
    <lineage>
        <taxon>Bacteria</taxon>
        <taxon>Pseudomonadati</taxon>
        <taxon>Pseudomonadota</taxon>
        <taxon>Betaproteobacteria</taxon>
        <taxon>Nitrosomonadales</taxon>
        <taxon>Methylophilaceae</taxon>
        <taxon>Methyloradius</taxon>
    </lineage>
</organism>
<evidence type="ECO:0000256" key="3">
    <source>
        <dbReference type="ARBA" id="ARBA00022723"/>
    </source>
</evidence>
<evidence type="ECO:0000256" key="1">
    <source>
        <dbReference type="ARBA" id="ARBA00022490"/>
    </source>
</evidence>